<gene>
    <name evidence="1" type="ORF">AWN90_28985</name>
</gene>
<dbReference type="PROSITE" id="PS51257">
    <property type="entry name" value="PROKAR_LIPOPROTEIN"/>
    <property type="match status" value="1"/>
</dbReference>
<evidence type="ECO:0000313" key="1">
    <source>
        <dbReference type="EMBL" id="KZM72806.1"/>
    </source>
</evidence>
<sequence length="159" mass="16711">MRDAVPRHDTVRRATSRGVMIAVTGAALMACGDTTPFNQAAGSHGDPAASGRARDVLTRGLGVGSFDQACGRVDWACPITDVVAESQYVVTIRASVRDKRWEPAGRGARSILKYLRQAPETSQVSTVKYANATGDVLDTADKFTSAIGGDCALPCGSPR</sequence>
<accession>A0A164LW63</accession>
<dbReference type="Proteomes" id="UP000076512">
    <property type="component" value="Unassembled WGS sequence"/>
</dbReference>
<name>A0A164LW63_9NOCA</name>
<dbReference type="RefSeq" id="WP_067589031.1">
    <property type="nucleotide sequence ID" value="NZ_JABMCZ010000004.1"/>
</dbReference>
<dbReference type="AlphaFoldDB" id="A0A164LW63"/>
<reference evidence="1 2" key="1">
    <citation type="submission" date="2016-04" db="EMBL/GenBank/DDBJ databases">
        <authorList>
            <person name="Evans L.H."/>
            <person name="Alamgir A."/>
            <person name="Owens N."/>
            <person name="Weber N.D."/>
            <person name="Virtaneva K."/>
            <person name="Barbian K."/>
            <person name="Babar A."/>
            <person name="Rosenke K."/>
        </authorList>
    </citation>
    <scope>NUCLEOTIDE SEQUENCE [LARGE SCALE GENOMIC DNA]</scope>
    <source>
        <strain evidence="1 2">IFM 0406</strain>
    </source>
</reference>
<dbReference type="OrthoDB" id="9979408at2"/>
<proteinExistence type="predicted"/>
<protein>
    <submittedName>
        <fullName evidence="1">Uncharacterized protein</fullName>
    </submittedName>
</protein>
<dbReference type="EMBL" id="LWGR01000007">
    <property type="protein sequence ID" value="KZM72806.1"/>
    <property type="molecule type" value="Genomic_DNA"/>
</dbReference>
<comment type="caution">
    <text evidence="1">The sequence shown here is derived from an EMBL/GenBank/DDBJ whole genome shotgun (WGS) entry which is preliminary data.</text>
</comment>
<organism evidence="1 2">
    <name type="scientific">Nocardia terpenica</name>
    <dbReference type="NCBI Taxonomy" id="455432"/>
    <lineage>
        <taxon>Bacteria</taxon>
        <taxon>Bacillati</taxon>
        <taxon>Actinomycetota</taxon>
        <taxon>Actinomycetes</taxon>
        <taxon>Mycobacteriales</taxon>
        <taxon>Nocardiaceae</taxon>
        <taxon>Nocardia</taxon>
    </lineage>
</organism>
<keyword evidence="2" id="KW-1185">Reference proteome</keyword>
<evidence type="ECO:0000313" key="2">
    <source>
        <dbReference type="Proteomes" id="UP000076512"/>
    </source>
</evidence>